<dbReference type="RefSeq" id="WP_305160027.1">
    <property type="nucleotide sequence ID" value="NZ_JAUUTP010000008.1"/>
</dbReference>
<protein>
    <submittedName>
        <fullName evidence="2">Uncharacterized protein</fullName>
    </submittedName>
</protein>
<dbReference type="Proteomes" id="UP001178277">
    <property type="component" value="Unassembled WGS sequence"/>
</dbReference>
<dbReference type="AlphaFoldDB" id="A0AA90NYA3"/>
<reference evidence="2" key="1">
    <citation type="submission" date="2023-07" db="EMBL/GenBank/DDBJ databases">
        <title>Murine gut Bacillus species.</title>
        <authorList>
            <person name="Gutman E."/>
            <person name="Hashuel R."/>
            <person name="Litvak Y."/>
        </authorList>
    </citation>
    <scope>NUCLEOTIDE SEQUENCE</scope>
    <source>
        <strain evidence="2">RU283</strain>
    </source>
</reference>
<accession>A0AA90NYA3</accession>
<name>A0AA90NYA3_9BACI</name>
<evidence type="ECO:0000256" key="1">
    <source>
        <dbReference type="SAM" id="MobiDB-lite"/>
    </source>
</evidence>
<organism evidence="2 3">
    <name type="scientific">Peribacillus simplex</name>
    <dbReference type="NCBI Taxonomy" id="1478"/>
    <lineage>
        <taxon>Bacteria</taxon>
        <taxon>Bacillati</taxon>
        <taxon>Bacillota</taxon>
        <taxon>Bacilli</taxon>
        <taxon>Bacillales</taxon>
        <taxon>Bacillaceae</taxon>
        <taxon>Peribacillus</taxon>
    </lineage>
</organism>
<gene>
    <name evidence="2" type="ORF">Q8G35_09785</name>
</gene>
<proteinExistence type="predicted"/>
<sequence>MPKKCESNENRRGKLNNKANPPLTITEIDFHQAMPFYKGIEQKKSDMFSKFNPGILLEFVSRLMSTLVGKEAMLTNGRIGTIIRINPYVPLKVLLKTSTDH</sequence>
<feature type="compositionally biased region" description="Basic and acidic residues" evidence="1">
    <location>
        <begin position="1"/>
        <end position="12"/>
    </location>
</feature>
<dbReference type="EMBL" id="JAUUTP010000008">
    <property type="protein sequence ID" value="MDP1418700.1"/>
    <property type="molecule type" value="Genomic_DNA"/>
</dbReference>
<evidence type="ECO:0000313" key="3">
    <source>
        <dbReference type="Proteomes" id="UP001178277"/>
    </source>
</evidence>
<feature type="region of interest" description="Disordered" evidence="1">
    <location>
        <begin position="1"/>
        <end position="20"/>
    </location>
</feature>
<evidence type="ECO:0000313" key="2">
    <source>
        <dbReference type="EMBL" id="MDP1418700.1"/>
    </source>
</evidence>
<comment type="caution">
    <text evidence="2">The sequence shown here is derived from an EMBL/GenBank/DDBJ whole genome shotgun (WGS) entry which is preliminary data.</text>
</comment>